<dbReference type="Pfam" id="PF00085">
    <property type="entry name" value="Thioredoxin"/>
    <property type="match status" value="2"/>
</dbReference>
<dbReference type="PANTHER" id="PTHR45672:SF17">
    <property type="entry name" value="PROTEIN DISULFIDE-ISOMERASE LIKE 2-1"/>
    <property type="match status" value="1"/>
</dbReference>
<comment type="similarity">
    <text evidence="2 10">Belongs to the protein disulfide isomerase family.</text>
</comment>
<dbReference type="InterPro" id="IPR013766">
    <property type="entry name" value="Thioredoxin_domain"/>
</dbReference>
<accession>A0A2P5XA79</accession>
<evidence type="ECO:0000256" key="1">
    <source>
        <dbReference type="ARBA" id="ARBA00001182"/>
    </source>
</evidence>
<organism evidence="12 13">
    <name type="scientific">Gossypium barbadense</name>
    <name type="common">Sea Island cotton</name>
    <name type="synonym">Hibiscus barbadensis</name>
    <dbReference type="NCBI Taxonomy" id="3634"/>
    <lineage>
        <taxon>Eukaryota</taxon>
        <taxon>Viridiplantae</taxon>
        <taxon>Streptophyta</taxon>
        <taxon>Embryophyta</taxon>
        <taxon>Tracheophyta</taxon>
        <taxon>Spermatophyta</taxon>
        <taxon>Magnoliopsida</taxon>
        <taxon>eudicotyledons</taxon>
        <taxon>Gunneridae</taxon>
        <taxon>Pentapetalae</taxon>
        <taxon>rosids</taxon>
        <taxon>malvids</taxon>
        <taxon>Malvales</taxon>
        <taxon>Malvaceae</taxon>
        <taxon>Malvoideae</taxon>
        <taxon>Gossypium</taxon>
    </lineage>
</organism>
<reference evidence="12 13" key="1">
    <citation type="submission" date="2015-01" db="EMBL/GenBank/DDBJ databases">
        <title>Genome of allotetraploid Gossypium barbadense reveals genomic plasticity and fiber elongation in cotton evolution.</title>
        <authorList>
            <person name="Chen X."/>
            <person name="Liu X."/>
            <person name="Zhao B."/>
            <person name="Zheng H."/>
            <person name="Hu Y."/>
            <person name="Lu G."/>
            <person name="Yang C."/>
            <person name="Chen J."/>
            <person name="Shan C."/>
            <person name="Zhang L."/>
            <person name="Zhou Y."/>
            <person name="Wang L."/>
            <person name="Guo W."/>
            <person name="Bai Y."/>
            <person name="Ruan J."/>
            <person name="Shangguan X."/>
            <person name="Mao Y."/>
            <person name="Jiang J."/>
            <person name="Zhu Y."/>
            <person name="Lei J."/>
            <person name="Kang H."/>
            <person name="Chen S."/>
            <person name="He X."/>
            <person name="Wang R."/>
            <person name="Wang Y."/>
            <person name="Chen J."/>
            <person name="Wang L."/>
            <person name="Yu S."/>
            <person name="Wang B."/>
            <person name="Wei J."/>
            <person name="Song S."/>
            <person name="Lu X."/>
            <person name="Gao Z."/>
            <person name="Gu W."/>
            <person name="Deng X."/>
            <person name="Ma D."/>
            <person name="Wang S."/>
            <person name="Liang W."/>
            <person name="Fang L."/>
            <person name="Cai C."/>
            <person name="Zhu X."/>
            <person name="Zhou B."/>
            <person name="Zhang Y."/>
            <person name="Chen Z."/>
            <person name="Xu S."/>
            <person name="Zhu R."/>
            <person name="Wang S."/>
            <person name="Zhang T."/>
            <person name="Zhao G."/>
        </authorList>
    </citation>
    <scope>NUCLEOTIDE SEQUENCE [LARGE SCALE GENOMIC DNA]</scope>
    <source>
        <strain evidence="13">cv. Xinhai21</strain>
        <tissue evidence="12">Leaf</tissue>
    </source>
</reference>
<feature type="domain" description="Thioredoxin" evidence="11">
    <location>
        <begin position="441"/>
        <end position="578"/>
    </location>
</feature>
<evidence type="ECO:0000256" key="4">
    <source>
        <dbReference type="ARBA" id="ARBA00022729"/>
    </source>
</evidence>
<keyword evidence="7" id="KW-0413">Isomerase</keyword>
<dbReference type="SUPFAM" id="SSF52833">
    <property type="entry name" value="Thioredoxin-like"/>
    <property type="match status" value="2"/>
</dbReference>
<dbReference type="InterPro" id="IPR051063">
    <property type="entry name" value="PDI"/>
</dbReference>
<comment type="catalytic activity">
    <reaction evidence="1">
        <text>Catalyzes the rearrangement of -S-S- bonds in proteins.</text>
        <dbReference type="EC" id="5.3.4.1"/>
    </reaction>
</comment>
<keyword evidence="8" id="KW-0676">Redox-active center</keyword>
<evidence type="ECO:0000256" key="9">
    <source>
        <dbReference type="ARBA" id="ARBA00080925"/>
    </source>
</evidence>
<dbReference type="FunFam" id="3.40.30.10:FF:000032">
    <property type="entry name" value="Protein disulfide-isomerase A6 homolog"/>
    <property type="match status" value="1"/>
</dbReference>
<keyword evidence="6" id="KW-1015">Disulfide bond</keyword>
<evidence type="ECO:0000259" key="11">
    <source>
        <dbReference type="PROSITE" id="PS51352"/>
    </source>
</evidence>
<evidence type="ECO:0000256" key="2">
    <source>
        <dbReference type="ARBA" id="ARBA00006347"/>
    </source>
</evidence>
<dbReference type="Proteomes" id="UP000239757">
    <property type="component" value="Unassembled WGS sequence"/>
</dbReference>
<evidence type="ECO:0000256" key="5">
    <source>
        <dbReference type="ARBA" id="ARBA00022737"/>
    </source>
</evidence>
<dbReference type="OrthoDB" id="1923695at2759"/>
<dbReference type="PROSITE" id="PS51352">
    <property type="entry name" value="THIOREDOXIN_2"/>
    <property type="match status" value="1"/>
</dbReference>
<dbReference type="AlphaFoldDB" id="A0A2P5XA79"/>
<dbReference type="InterPro" id="IPR036249">
    <property type="entry name" value="Thioredoxin-like_sf"/>
</dbReference>
<evidence type="ECO:0000313" key="13">
    <source>
        <dbReference type="Proteomes" id="UP000239757"/>
    </source>
</evidence>
<dbReference type="GO" id="GO:0006457">
    <property type="term" value="P:protein folding"/>
    <property type="evidence" value="ECO:0007669"/>
    <property type="project" value="TreeGrafter"/>
</dbReference>
<dbReference type="CDD" id="cd02998">
    <property type="entry name" value="PDI_a_ERp38"/>
    <property type="match status" value="1"/>
</dbReference>
<name>A0A2P5XA79_GOSBA</name>
<dbReference type="PRINTS" id="PR00421">
    <property type="entry name" value="THIOREDOXIN"/>
</dbReference>
<keyword evidence="4" id="KW-0732">Signal</keyword>
<dbReference type="EC" id="5.3.4.1" evidence="3"/>
<keyword evidence="5" id="KW-0677">Repeat</keyword>
<dbReference type="GO" id="GO:0003756">
    <property type="term" value="F:protein disulfide isomerase activity"/>
    <property type="evidence" value="ECO:0007669"/>
    <property type="project" value="UniProtKB-EC"/>
</dbReference>
<dbReference type="Gene3D" id="3.40.30.10">
    <property type="entry name" value="Glutaredoxin"/>
    <property type="match status" value="2"/>
</dbReference>
<dbReference type="PANTHER" id="PTHR45672">
    <property type="entry name" value="PROTEIN DISULFIDE-ISOMERASE C17H9.14C-RELATED"/>
    <property type="match status" value="1"/>
</dbReference>
<gene>
    <name evidence="12" type="ORF">GOBAR_AA20415</name>
</gene>
<dbReference type="InterPro" id="IPR005788">
    <property type="entry name" value="PDI_thioredoxin-like_dom"/>
</dbReference>
<dbReference type="GO" id="GO:0005783">
    <property type="term" value="C:endoplasmic reticulum"/>
    <property type="evidence" value="ECO:0007669"/>
    <property type="project" value="TreeGrafter"/>
</dbReference>
<dbReference type="NCBIfam" id="TIGR01126">
    <property type="entry name" value="pdi_dom"/>
    <property type="match status" value="1"/>
</dbReference>
<evidence type="ECO:0000256" key="8">
    <source>
        <dbReference type="ARBA" id="ARBA00023284"/>
    </source>
</evidence>
<dbReference type="InterPro" id="IPR017937">
    <property type="entry name" value="Thioredoxin_CS"/>
</dbReference>
<sequence>MLEWRFRVSLHHLVTGYAGLVSARKIVLPLTWQVSHIQPKGLESLKRSVHTSNDDGDFAELGLPVERVGGVIAKLMTERPQHFVKINGTKKKLNGSPFKKDSCLNIKDVSLKVGNSFVPSLDLENNDSGRSTFRTSSSVTIKNAPSIIDFLELKEAISVFGKVIKVSRRPGTYGLDNWDIEFKLPPFLKELLFVVGEPGCLQRLKSSKKALSVGYITVKKMHLRIWPLQSLETVIVRISNISLETADSTIHSACKLCGSLKGLVRMKEDVVDALFSLKGETDTKSILKNGTCMKTTGSYLSEIEVVNKLMTAFLAGSSTHLLSFALVAFRLFWNFSLLWDGLSAFRSESEITVGVIDESKWSAHLQQSDSPSMAMTENGNAEAWADDVLVLTEENFEKEVGQDRGALVEFYAPWCGHCQKLAPENEKLGASFKKAKSVLIGKGPRKAESLAEFVNTEGGTNVKIATLPSNVVVLNADNFDEVVLDETKNVFVEFYAPWCGYCKSLAPTYEKVATAFKMEEDVVIANIDADKYKDLAEKYGVSGYPTLKFFPKGNKAGEDYDGGQSLDEFVAFINEQCGTNRDAKGQLTSKAGILSSLDALGKQFVAASIDERKTVFS</sequence>
<evidence type="ECO:0000256" key="7">
    <source>
        <dbReference type="ARBA" id="ARBA00023235"/>
    </source>
</evidence>
<evidence type="ECO:0000256" key="3">
    <source>
        <dbReference type="ARBA" id="ARBA00012723"/>
    </source>
</evidence>
<proteinExistence type="inferred from homology"/>
<dbReference type="EMBL" id="KZ665333">
    <property type="protein sequence ID" value="PPS00251.1"/>
    <property type="molecule type" value="Genomic_DNA"/>
</dbReference>
<evidence type="ECO:0000256" key="6">
    <source>
        <dbReference type="ARBA" id="ARBA00023157"/>
    </source>
</evidence>
<evidence type="ECO:0000313" key="12">
    <source>
        <dbReference type="EMBL" id="PPS00251.1"/>
    </source>
</evidence>
<dbReference type="PROSITE" id="PS00194">
    <property type="entry name" value="THIOREDOXIN_1"/>
    <property type="match status" value="1"/>
</dbReference>
<evidence type="ECO:0000256" key="10">
    <source>
        <dbReference type="RuleBase" id="RU004208"/>
    </source>
</evidence>
<protein>
    <recommendedName>
        <fullName evidence="3">protein disulfide-isomerase</fullName>
        <ecNumber evidence="3">5.3.4.1</ecNumber>
    </recommendedName>
    <alternativeName>
        <fullName evidence="9">P5</fullName>
    </alternativeName>
</protein>